<sequence>MGITERAAVGCGRAQTFGYARARGPVTAGLALVCGIETLTMSVLLRNWPAADAVMPFLGVCTIVLVVGLHAACVLRPHLLTADTLRIRSAAHVDLRVPLEAIASVRREERTTRRRTDGELDLPVGSRTSLTLELSAAVAHVTLLGRRRAVRVIRFHAEDGERLAQTLSTLARSPMDS</sequence>
<keyword evidence="3" id="KW-1185">Reference proteome</keyword>
<evidence type="ECO:0000256" key="1">
    <source>
        <dbReference type="SAM" id="Phobius"/>
    </source>
</evidence>
<protein>
    <submittedName>
        <fullName evidence="2">Uncharacterized protein</fullName>
    </submittedName>
</protein>
<proteinExistence type="predicted"/>
<comment type="caution">
    <text evidence="2">The sequence shown here is derived from an EMBL/GenBank/DDBJ whole genome shotgun (WGS) entry which is preliminary data.</text>
</comment>
<keyword evidence="1" id="KW-0812">Transmembrane</keyword>
<reference evidence="2" key="1">
    <citation type="journal article" date="2014" name="Int. J. Syst. Evol. Microbiol.">
        <title>Complete genome sequence of Corynebacterium casei LMG S-19264T (=DSM 44701T), isolated from a smear-ripened cheese.</title>
        <authorList>
            <consortium name="US DOE Joint Genome Institute (JGI-PGF)"/>
            <person name="Walter F."/>
            <person name="Albersmeier A."/>
            <person name="Kalinowski J."/>
            <person name="Ruckert C."/>
        </authorList>
    </citation>
    <scope>NUCLEOTIDE SEQUENCE</scope>
    <source>
        <strain evidence="2">JCM 3302</strain>
    </source>
</reference>
<reference evidence="2" key="2">
    <citation type="submission" date="2020-09" db="EMBL/GenBank/DDBJ databases">
        <authorList>
            <person name="Sun Q."/>
            <person name="Ohkuma M."/>
        </authorList>
    </citation>
    <scope>NUCLEOTIDE SEQUENCE</scope>
    <source>
        <strain evidence="2">JCM 3302</strain>
    </source>
</reference>
<organism evidence="2 3">
    <name type="scientific">Streptomyces spiralis</name>
    <dbReference type="NCBI Taxonomy" id="66376"/>
    <lineage>
        <taxon>Bacteria</taxon>
        <taxon>Bacillati</taxon>
        <taxon>Actinomycetota</taxon>
        <taxon>Actinomycetes</taxon>
        <taxon>Kitasatosporales</taxon>
        <taxon>Streptomycetaceae</taxon>
        <taxon>Streptomyces</taxon>
    </lineage>
</organism>
<name>A0A918ZZ97_9ACTN</name>
<keyword evidence="1" id="KW-0472">Membrane</keyword>
<feature type="transmembrane region" description="Helical" evidence="1">
    <location>
        <begin position="57"/>
        <end position="79"/>
    </location>
</feature>
<dbReference type="RefSeq" id="WP_189901490.1">
    <property type="nucleotide sequence ID" value="NZ_BNBC01000015.1"/>
</dbReference>
<dbReference type="Proteomes" id="UP000641386">
    <property type="component" value="Unassembled WGS sequence"/>
</dbReference>
<keyword evidence="1" id="KW-1133">Transmembrane helix</keyword>
<dbReference type="EMBL" id="BNBC01000015">
    <property type="protein sequence ID" value="GHE77830.1"/>
    <property type="molecule type" value="Genomic_DNA"/>
</dbReference>
<dbReference type="AlphaFoldDB" id="A0A918ZZ97"/>
<evidence type="ECO:0000313" key="3">
    <source>
        <dbReference type="Proteomes" id="UP000641386"/>
    </source>
</evidence>
<evidence type="ECO:0000313" key="2">
    <source>
        <dbReference type="EMBL" id="GHE77830.1"/>
    </source>
</evidence>
<accession>A0A918ZZ97</accession>
<feature type="transmembrane region" description="Helical" evidence="1">
    <location>
        <begin position="26"/>
        <end position="45"/>
    </location>
</feature>
<gene>
    <name evidence="2" type="ORF">GCM10014715_36440</name>
</gene>